<accession>A0A0V1HL02</accession>
<evidence type="ECO:0000313" key="1">
    <source>
        <dbReference type="EMBL" id="KRZ11454.1"/>
    </source>
</evidence>
<comment type="caution">
    <text evidence="1">The sequence shown here is derived from an EMBL/GenBank/DDBJ whole genome shotgun (WGS) entry which is preliminary data.</text>
</comment>
<dbReference type="AlphaFoldDB" id="A0A0V1HL02"/>
<proteinExistence type="predicted"/>
<reference evidence="1 2" key="1">
    <citation type="submission" date="2015-01" db="EMBL/GenBank/DDBJ databases">
        <title>Evolution of Trichinella species and genotypes.</title>
        <authorList>
            <person name="Korhonen P.K."/>
            <person name="Edoardo P."/>
            <person name="Giuseppe L.R."/>
            <person name="Gasser R.B."/>
        </authorList>
    </citation>
    <scope>NUCLEOTIDE SEQUENCE [LARGE SCALE GENOMIC DNA]</scope>
    <source>
        <strain evidence="1">ISS1029</strain>
    </source>
</reference>
<dbReference type="EMBL" id="JYDP01000049">
    <property type="protein sequence ID" value="KRZ11454.1"/>
    <property type="molecule type" value="Genomic_DNA"/>
</dbReference>
<sequence>MLLHLDSNNNGNFVQGIHEGSGLYRWMFAATQVLARVPTRRERKCSLKRFIAHDTTTHTNRKHRVYISGGGRPRWQVTGPGRWADPDIAGGWLLGAFIHCSGRFSYNGEQ</sequence>
<dbReference type="Proteomes" id="UP000055024">
    <property type="component" value="Unassembled WGS sequence"/>
</dbReference>
<gene>
    <name evidence="1" type="ORF">T11_14933</name>
</gene>
<name>A0A0V1HL02_9BILA</name>
<keyword evidence="2" id="KW-1185">Reference proteome</keyword>
<protein>
    <submittedName>
        <fullName evidence="1">Uncharacterized protein</fullName>
    </submittedName>
</protein>
<evidence type="ECO:0000313" key="2">
    <source>
        <dbReference type="Proteomes" id="UP000055024"/>
    </source>
</evidence>
<organism evidence="1 2">
    <name type="scientific">Trichinella zimbabwensis</name>
    <dbReference type="NCBI Taxonomy" id="268475"/>
    <lineage>
        <taxon>Eukaryota</taxon>
        <taxon>Metazoa</taxon>
        <taxon>Ecdysozoa</taxon>
        <taxon>Nematoda</taxon>
        <taxon>Enoplea</taxon>
        <taxon>Dorylaimia</taxon>
        <taxon>Trichinellida</taxon>
        <taxon>Trichinellidae</taxon>
        <taxon>Trichinella</taxon>
    </lineage>
</organism>